<proteinExistence type="predicted"/>
<dbReference type="InterPro" id="IPR020084">
    <property type="entry name" value="NUDIX_hydrolase_CS"/>
</dbReference>
<feature type="domain" description="Nudix hydrolase" evidence="2">
    <location>
        <begin position="10"/>
        <end position="147"/>
    </location>
</feature>
<dbReference type="InterPro" id="IPR020476">
    <property type="entry name" value="Nudix_hydrolase"/>
</dbReference>
<accession>A0A6J7EF65</accession>
<dbReference type="PROSITE" id="PS00893">
    <property type="entry name" value="NUDIX_BOX"/>
    <property type="match status" value="1"/>
</dbReference>
<dbReference type="PROSITE" id="PS51462">
    <property type="entry name" value="NUDIX"/>
    <property type="match status" value="1"/>
</dbReference>
<dbReference type="AlphaFoldDB" id="A0A6J7EF65"/>
<dbReference type="GO" id="GO:0016787">
    <property type="term" value="F:hydrolase activity"/>
    <property type="evidence" value="ECO:0007669"/>
    <property type="project" value="UniProtKB-KW"/>
</dbReference>
<protein>
    <submittedName>
        <fullName evidence="3">Unannotated protein</fullName>
    </submittedName>
</protein>
<reference evidence="3" key="1">
    <citation type="submission" date="2020-05" db="EMBL/GenBank/DDBJ databases">
        <authorList>
            <person name="Chiriac C."/>
            <person name="Salcher M."/>
            <person name="Ghai R."/>
            <person name="Kavagutti S V."/>
        </authorList>
    </citation>
    <scope>NUCLEOTIDE SEQUENCE</scope>
</reference>
<dbReference type="CDD" id="cd03673">
    <property type="entry name" value="NUDIX_Ap6A_hydrolase"/>
    <property type="match status" value="1"/>
</dbReference>
<dbReference type="InterPro" id="IPR015797">
    <property type="entry name" value="NUDIX_hydrolase-like_dom_sf"/>
</dbReference>
<gene>
    <name evidence="3" type="ORF">UFOPK3423_01260</name>
</gene>
<sequence>MASRRGSKTELEFSAGGVVVRVAGDGAQCVVIVPSRRAAGGRRVLALPKGHPDGDETPEQAALREVREETGVEAEIVEPLETIGYWYQRDGRRIRKSVAFFLLRHLAGDPEVHRDHEIDEARWMPIDQAAKELTYPGDRKMVRLAAAKLDGDAR</sequence>
<dbReference type="EMBL" id="CAFBLQ010000155">
    <property type="protein sequence ID" value="CAB4879930.1"/>
    <property type="molecule type" value="Genomic_DNA"/>
</dbReference>
<dbReference type="PANTHER" id="PTHR43736">
    <property type="entry name" value="ADP-RIBOSE PYROPHOSPHATASE"/>
    <property type="match status" value="1"/>
</dbReference>
<organism evidence="3">
    <name type="scientific">freshwater metagenome</name>
    <dbReference type="NCBI Taxonomy" id="449393"/>
    <lineage>
        <taxon>unclassified sequences</taxon>
        <taxon>metagenomes</taxon>
        <taxon>ecological metagenomes</taxon>
    </lineage>
</organism>
<dbReference type="PRINTS" id="PR00502">
    <property type="entry name" value="NUDIXFAMILY"/>
</dbReference>
<dbReference type="PANTHER" id="PTHR43736:SF1">
    <property type="entry name" value="DIHYDRONEOPTERIN TRIPHOSPHATE DIPHOSPHATASE"/>
    <property type="match status" value="1"/>
</dbReference>
<evidence type="ECO:0000259" key="2">
    <source>
        <dbReference type="PROSITE" id="PS51462"/>
    </source>
</evidence>
<name>A0A6J7EF65_9ZZZZ</name>
<evidence type="ECO:0000256" key="1">
    <source>
        <dbReference type="ARBA" id="ARBA00022801"/>
    </source>
</evidence>
<dbReference type="Pfam" id="PF00293">
    <property type="entry name" value="NUDIX"/>
    <property type="match status" value="1"/>
</dbReference>
<dbReference type="Gene3D" id="3.90.79.10">
    <property type="entry name" value="Nucleoside Triphosphate Pyrophosphohydrolase"/>
    <property type="match status" value="1"/>
</dbReference>
<evidence type="ECO:0000313" key="3">
    <source>
        <dbReference type="EMBL" id="CAB4879930.1"/>
    </source>
</evidence>
<keyword evidence="1" id="KW-0378">Hydrolase</keyword>
<dbReference type="InterPro" id="IPR000086">
    <property type="entry name" value="NUDIX_hydrolase_dom"/>
</dbReference>
<dbReference type="SUPFAM" id="SSF55811">
    <property type="entry name" value="Nudix"/>
    <property type="match status" value="1"/>
</dbReference>